<evidence type="ECO:0000313" key="1">
    <source>
        <dbReference type="EMBL" id="UUX60474.1"/>
    </source>
</evidence>
<accession>A0AA94XXR9</accession>
<sequence>MGKWRKGKQWAAKELAFTFAGTCEATGKVIFPNRKAAKKNREHYRDDSAVYSCERCGGIHLGHANG</sequence>
<reference evidence="1" key="1">
    <citation type="journal article" date="2022" name="Pest Manag. Sci.">
        <title>Glutamicibacter halophytocola-mediated host fitness of potato tuber moth on Solanaceae crops.</title>
        <authorList>
            <person name="Wang W."/>
            <person name="Xiao G."/>
            <person name="Du G."/>
            <person name="Chang L."/>
            <person name="Yang Y."/>
            <person name="Ye J."/>
            <person name="Chen B."/>
        </authorList>
    </citation>
    <scope>NUCLEOTIDE SEQUENCE</scope>
    <source>
        <strain evidence="1">S2</strain>
    </source>
</reference>
<dbReference type="EMBL" id="CP102487">
    <property type="protein sequence ID" value="UUX60474.1"/>
    <property type="molecule type" value="Genomic_DNA"/>
</dbReference>
<proteinExistence type="predicted"/>
<organism evidence="1 2">
    <name type="scientific">Glutamicibacter halophytocola</name>
    <dbReference type="NCBI Taxonomy" id="1933880"/>
    <lineage>
        <taxon>Bacteria</taxon>
        <taxon>Bacillati</taxon>
        <taxon>Actinomycetota</taxon>
        <taxon>Actinomycetes</taxon>
        <taxon>Micrococcales</taxon>
        <taxon>Micrococcaceae</taxon>
        <taxon>Glutamicibacter</taxon>
    </lineage>
</organism>
<evidence type="ECO:0000313" key="2">
    <source>
        <dbReference type="Proteomes" id="UP001060018"/>
    </source>
</evidence>
<dbReference type="RefSeq" id="WP_195181388.1">
    <property type="nucleotide sequence ID" value="NZ_CP102487.1"/>
</dbReference>
<name>A0AA94XXR9_9MICC</name>
<gene>
    <name evidence="1" type="ORF">NUH22_07670</name>
</gene>
<dbReference type="AlphaFoldDB" id="A0AA94XXR9"/>
<protein>
    <submittedName>
        <fullName evidence="1">Uncharacterized protein</fullName>
    </submittedName>
</protein>
<dbReference type="Proteomes" id="UP001060018">
    <property type="component" value="Chromosome"/>
</dbReference>